<dbReference type="RefSeq" id="WP_159753262.1">
    <property type="nucleotide sequence ID" value="NZ_WUQX01000001.1"/>
</dbReference>
<dbReference type="Pfam" id="PF01636">
    <property type="entry name" value="APH"/>
    <property type="match status" value="1"/>
</dbReference>
<accession>A0A7X3SKP1</accession>
<dbReference type="InterPro" id="IPR002575">
    <property type="entry name" value="Aminoglycoside_PTrfase"/>
</dbReference>
<reference evidence="2 3" key="1">
    <citation type="submission" date="2019-12" db="EMBL/GenBank/DDBJ databases">
        <title>Sporaefaciens musculi gen. nov., sp. nov., a novel bacterium isolated from the caecum of an obese mouse.</title>
        <authorList>
            <person name="Rasmussen T.S."/>
            <person name="Streidl T."/>
            <person name="Hitch T.C.A."/>
            <person name="Wortmann E."/>
            <person name="Deptula P."/>
            <person name="Hansen M."/>
            <person name="Nielsen D.S."/>
            <person name="Clavel T."/>
            <person name="Vogensen F.K."/>
        </authorList>
    </citation>
    <scope>NUCLEOTIDE SEQUENCE [LARGE SCALE GENOMIC DNA]</scope>
    <source>
        <strain evidence="2 3">WCA-9-b2</strain>
    </source>
</reference>
<keyword evidence="2" id="KW-0808">Transferase</keyword>
<dbReference type="AlphaFoldDB" id="A0A7X3SKP1"/>
<organism evidence="2 3">
    <name type="scientific">Sporofaciens musculi</name>
    <dbReference type="NCBI Taxonomy" id="2681861"/>
    <lineage>
        <taxon>Bacteria</taxon>
        <taxon>Bacillati</taxon>
        <taxon>Bacillota</taxon>
        <taxon>Clostridia</taxon>
        <taxon>Lachnospirales</taxon>
        <taxon>Lachnospiraceae</taxon>
        <taxon>Sporofaciens</taxon>
    </lineage>
</organism>
<evidence type="ECO:0000313" key="2">
    <source>
        <dbReference type="EMBL" id="MXP77724.1"/>
    </source>
</evidence>
<keyword evidence="3" id="KW-1185">Reference proteome</keyword>
<proteinExistence type="predicted"/>
<evidence type="ECO:0000313" key="3">
    <source>
        <dbReference type="Proteomes" id="UP000460412"/>
    </source>
</evidence>
<comment type="caution">
    <text evidence="2">The sequence shown here is derived from an EMBL/GenBank/DDBJ whole genome shotgun (WGS) entry which is preliminary data.</text>
</comment>
<dbReference type="Gene3D" id="3.90.1200.10">
    <property type="match status" value="1"/>
</dbReference>
<dbReference type="SUPFAM" id="SSF56112">
    <property type="entry name" value="Protein kinase-like (PK-like)"/>
    <property type="match status" value="1"/>
</dbReference>
<gene>
    <name evidence="2" type="ORF">GN277_20930</name>
</gene>
<dbReference type="InterPro" id="IPR011009">
    <property type="entry name" value="Kinase-like_dom_sf"/>
</dbReference>
<dbReference type="EMBL" id="WUQX01000001">
    <property type="protein sequence ID" value="MXP77724.1"/>
    <property type="molecule type" value="Genomic_DNA"/>
</dbReference>
<dbReference type="GO" id="GO:0016740">
    <property type="term" value="F:transferase activity"/>
    <property type="evidence" value="ECO:0007669"/>
    <property type="project" value="UniProtKB-KW"/>
</dbReference>
<evidence type="ECO:0000259" key="1">
    <source>
        <dbReference type="Pfam" id="PF01636"/>
    </source>
</evidence>
<name>A0A7X3SKP1_9FIRM</name>
<feature type="domain" description="Aminoglycoside phosphotransferase" evidence="1">
    <location>
        <begin position="34"/>
        <end position="263"/>
    </location>
</feature>
<protein>
    <submittedName>
        <fullName evidence="2">Phosphotransferase</fullName>
    </submittedName>
</protein>
<dbReference type="Proteomes" id="UP000460412">
    <property type="component" value="Unassembled WGS sequence"/>
</dbReference>
<sequence length="336" mass="39157">MDRIAGLREYVQTEEFNEKLEIPLNEQIECHMLAQGEYNINYEFRHPVSKKRLLLRVNTGSQMHLEDQIGYEYHALRLLETSGRTPRAIYVDGSKKYLDYGVMVMEFLEGHALDYRKEMKYAAQCLADIHSVAVSRNDGLIMPENPLQAILNECHEMAKTYYQSSLGHIQKKKRIEGLLKRGRQMLEKVSNYEGYRCCINTELNSGNFLINGEGKNNYLVDWEKPLYGDPVQDLGHFIAPTTTFWKTDVILDKEEIQQFMRQYKEASAGRYDVSGIEERLGLFIPITCLRGITWCAMAWVQYHEPNRLIRNEGTFRKIEAYLSDGFLEKIENSFFS</sequence>